<feature type="modified residue" description="4-aspartylphosphate" evidence="9">
    <location>
        <position position="594"/>
    </location>
</feature>
<dbReference type="InterPro" id="IPR005467">
    <property type="entry name" value="His_kinase_dom"/>
</dbReference>
<dbReference type="SMART" id="SM00387">
    <property type="entry name" value="HATPase_c"/>
    <property type="match status" value="1"/>
</dbReference>
<dbReference type="GO" id="GO:0000155">
    <property type="term" value="F:phosphorelay sensor kinase activity"/>
    <property type="evidence" value="ECO:0007669"/>
    <property type="project" value="InterPro"/>
</dbReference>
<evidence type="ECO:0000256" key="5">
    <source>
        <dbReference type="ARBA" id="ARBA00022741"/>
    </source>
</evidence>
<keyword evidence="5" id="KW-0547">Nucleotide-binding</keyword>
<dbReference type="InterPro" id="IPR036097">
    <property type="entry name" value="HisK_dim/P_sf"/>
</dbReference>
<dbReference type="CDD" id="cd00156">
    <property type="entry name" value="REC"/>
    <property type="match status" value="1"/>
</dbReference>
<dbReference type="InterPro" id="IPR011006">
    <property type="entry name" value="CheY-like_superfamily"/>
</dbReference>
<evidence type="ECO:0000256" key="7">
    <source>
        <dbReference type="ARBA" id="ARBA00022840"/>
    </source>
</evidence>
<dbReference type="RefSeq" id="WP_304146940.1">
    <property type="nucleotide sequence ID" value="NZ_JAOAIE010000102.1"/>
</dbReference>
<dbReference type="SUPFAM" id="SSF55874">
    <property type="entry name" value="ATPase domain of HSP90 chaperone/DNA topoisomerase II/histidine kinase"/>
    <property type="match status" value="1"/>
</dbReference>
<dbReference type="InterPro" id="IPR004358">
    <property type="entry name" value="Sig_transdc_His_kin-like_C"/>
</dbReference>
<evidence type="ECO:0000259" key="10">
    <source>
        <dbReference type="PROSITE" id="PS50109"/>
    </source>
</evidence>
<accession>A0A7V2ZMT0</accession>
<dbReference type="InterPro" id="IPR036890">
    <property type="entry name" value="HATPase_C_sf"/>
</dbReference>
<gene>
    <name evidence="12" type="ORF">ENS31_15055</name>
</gene>
<evidence type="ECO:0000256" key="3">
    <source>
        <dbReference type="ARBA" id="ARBA00022553"/>
    </source>
</evidence>
<dbReference type="Pfam" id="PF00072">
    <property type="entry name" value="Response_reg"/>
    <property type="match status" value="1"/>
</dbReference>
<dbReference type="PANTHER" id="PTHR43065:SF46">
    <property type="entry name" value="C4-DICARBOXYLATE TRANSPORT SENSOR PROTEIN DCTB"/>
    <property type="match status" value="1"/>
</dbReference>
<dbReference type="SMART" id="SM00448">
    <property type="entry name" value="REC"/>
    <property type="match status" value="1"/>
</dbReference>
<comment type="caution">
    <text evidence="12">The sequence shown here is derived from an EMBL/GenBank/DDBJ whole genome shotgun (WGS) entry which is preliminary data.</text>
</comment>
<dbReference type="InterPro" id="IPR001789">
    <property type="entry name" value="Sig_transdc_resp-reg_receiver"/>
</dbReference>
<dbReference type="PRINTS" id="PR00344">
    <property type="entry name" value="BCTRLSENSOR"/>
</dbReference>
<proteinExistence type="predicted"/>
<dbReference type="PROSITE" id="PS50109">
    <property type="entry name" value="HIS_KIN"/>
    <property type="match status" value="1"/>
</dbReference>
<feature type="domain" description="Histidine kinase" evidence="10">
    <location>
        <begin position="308"/>
        <end position="531"/>
    </location>
</feature>
<evidence type="ECO:0000256" key="6">
    <source>
        <dbReference type="ARBA" id="ARBA00022777"/>
    </source>
</evidence>
<organism evidence="12">
    <name type="scientific">Ignavibacterium album</name>
    <dbReference type="NCBI Taxonomy" id="591197"/>
    <lineage>
        <taxon>Bacteria</taxon>
        <taxon>Pseudomonadati</taxon>
        <taxon>Ignavibacteriota</taxon>
        <taxon>Ignavibacteria</taxon>
        <taxon>Ignavibacteriales</taxon>
        <taxon>Ignavibacteriaceae</taxon>
        <taxon>Ignavibacterium</taxon>
    </lineage>
</organism>
<dbReference type="PROSITE" id="PS50110">
    <property type="entry name" value="RESPONSE_REGULATORY"/>
    <property type="match status" value="1"/>
</dbReference>
<dbReference type="Gene3D" id="3.40.50.2300">
    <property type="match status" value="1"/>
</dbReference>
<dbReference type="Pfam" id="PF00512">
    <property type="entry name" value="HisKA"/>
    <property type="match status" value="1"/>
</dbReference>
<reference evidence="12" key="1">
    <citation type="journal article" date="2020" name="mSystems">
        <title>Genome- and Community-Level Interaction Insights into Carbon Utilization and Element Cycling Functions of Hydrothermarchaeota in Hydrothermal Sediment.</title>
        <authorList>
            <person name="Zhou Z."/>
            <person name="Liu Y."/>
            <person name="Xu W."/>
            <person name="Pan J."/>
            <person name="Luo Z.H."/>
            <person name="Li M."/>
        </authorList>
    </citation>
    <scope>NUCLEOTIDE SEQUENCE [LARGE SCALE GENOMIC DNA]</scope>
    <source>
        <strain evidence="12">SpSt-479</strain>
    </source>
</reference>
<protein>
    <recommendedName>
        <fullName evidence="2">histidine kinase</fullName>
        <ecNumber evidence="2">2.7.13.3</ecNumber>
    </recommendedName>
</protein>
<keyword evidence="4" id="KW-0808">Transferase</keyword>
<dbReference type="Gene3D" id="1.10.287.130">
    <property type="match status" value="1"/>
</dbReference>
<keyword evidence="3 9" id="KW-0597">Phosphoprotein</keyword>
<dbReference type="Pfam" id="PF02518">
    <property type="entry name" value="HATPase_c"/>
    <property type="match status" value="1"/>
</dbReference>
<evidence type="ECO:0000256" key="1">
    <source>
        <dbReference type="ARBA" id="ARBA00000085"/>
    </source>
</evidence>
<feature type="domain" description="Response regulatory" evidence="11">
    <location>
        <begin position="544"/>
        <end position="658"/>
    </location>
</feature>
<evidence type="ECO:0000256" key="2">
    <source>
        <dbReference type="ARBA" id="ARBA00012438"/>
    </source>
</evidence>
<dbReference type="EMBL" id="DSUJ01000012">
    <property type="protein sequence ID" value="HFI92835.1"/>
    <property type="molecule type" value="Genomic_DNA"/>
</dbReference>
<dbReference type="SMART" id="SM00388">
    <property type="entry name" value="HisKA"/>
    <property type="match status" value="1"/>
</dbReference>
<dbReference type="SUPFAM" id="SSF47384">
    <property type="entry name" value="Homodimeric domain of signal transducing histidine kinase"/>
    <property type="match status" value="1"/>
</dbReference>
<dbReference type="PANTHER" id="PTHR43065">
    <property type="entry name" value="SENSOR HISTIDINE KINASE"/>
    <property type="match status" value="1"/>
</dbReference>
<evidence type="ECO:0000256" key="8">
    <source>
        <dbReference type="ARBA" id="ARBA00023012"/>
    </source>
</evidence>
<dbReference type="Gene3D" id="3.30.565.10">
    <property type="entry name" value="Histidine kinase-like ATPase, C-terminal domain"/>
    <property type="match status" value="1"/>
</dbReference>
<dbReference type="SUPFAM" id="SSF55781">
    <property type="entry name" value="GAF domain-like"/>
    <property type="match status" value="1"/>
</dbReference>
<evidence type="ECO:0000256" key="4">
    <source>
        <dbReference type="ARBA" id="ARBA00022679"/>
    </source>
</evidence>
<dbReference type="SUPFAM" id="SSF52172">
    <property type="entry name" value="CheY-like"/>
    <property type="match status" value="1"/>
</dbReference>
<dbReference type="InterPro" id="IPR003661">
    <property type="entry name" value="HisK_dim/P_dom"/>
</dbReference>
<sequence>MSDDLLRRLNAADLFEIQNTGIALADKNFKVTWFNKSFKKTAGTGRIKGISLGSLFNISLPDESELISSSKSFVFPLPSYGKNLIITPLTQTKKNDASTFFVELFPLSDYSGDIQNDQIIQNLKFQKELQEILVLLLKEKSVEIISEEILSRLYNITKSDFGIVVLYDRDERKNYIYFDPQKVLTSKEEIEKAINYNSSFITKWLDINRRPLLALNHQNNIGYGIVQTLNCDSVCIAPCYFDNVLESEIILGKINGTFSSSHVSIVEQFATILSFAISHIKTRELNQALESRLLQAQKLETIGKLSSGMAHDFNNLLSSIFGSLNLLRNRVPASESVTRLIDNIENCSIRAKDLTKGLLSFGKPTPKRKEIVYPNILLSELTKVIVQTFPKNITIEEKIESNLHSILGNGTEIYQILLNLCVNAREAIEGKGKITISAENITVDDKNSINYPLLDKGKYVKLSVSDTGVGIDEENLSKIFDPYFSTKQKETGSGLGLYVTYGIIKAHNGHVDVSSKVGEGTTFDVYIPAFEPNKIDKTKAGNKIIMLADDEEMLSDILGEMLETYGYYVVKVKSSEEAIQVLTEEIKIDLLIIDYNMPQMNGIECVAELRKRNFNMPVILSSGSLNFDDEELKKVNINSKLLKPYEFETMLKTIQELL</sequence>
<keyword evidence="7" id="KW-0067">ATP-binding</keyword>
<keyword evidence="8" id="KW-0902">Two-component regulatory system</keyword>
<comment type="catalytic activity">
    <reaction evidence="1">
        <text>ATP + protein L-histidine = ADP + protein N-phospho-L-histidine.</text>
        <dbReference type="EC" id="2.7.13.3"/>
    </reaction>
</comment>
<dbReference type="InterPro" id="IPR003594">
    <property type="entry name" value="HATPase_dom"/>
</dbReference>
<keyword evidence="6" id="KW-0418">Kinase</keyword>
<name>A0A7V2ZMT0_9BACT</name>
<evidence type="ECO:0000259" key="11">
    <source>
        <dbReference type="PROSITE" id="PS50110"/>
    </source>
</evidence>
<evidence type="ECO:0000256" key="9">
    <source>
        <dbReference type="PROSITE-ProRule" id="PRU00169"/>
    </source>
</evidence>
<evidence type="ECO:0000313" key="12">
    <source>
        <dbReference type="EMBL" id="HFI92835.1"/>
    </source>
</evidence>
<dbReference type="EC" id="2.7.13.3" evidence="2"/>
<dbReference type="AlphaFoldDB" id="A0A7V2ZMT0"/>
<dbReference type="GO" id="GO:0005524">
    <property type="term" value="F:ATP binding"/>
    <property type="evidence" value="ECO:0007669"/>
    <property type="project" value="UniProtKB-KW"/>
</dbReference>